<evidence type="ECO:0000313" key="3">
    <source>
        <dbReference type="Proteomes" id="UP000325785"/>
    </source>
</evidence>
<keyword evidence="1" id="KW-1133">Transmembrane helix</keyword>
<evidence type="ECO:0000256" key="1">
    <source>
        <dbReference type="SAM" id="Phobius"/>
    </source>
</evidence>
<organism evidence="2 3">
    <name type="scientific">Roseovarius indicus</name>
    <dbReference type="NCBI Taxonomy" id="540747"/>
    <lineage>
        <taxon>Bacteria</taxon>
        <taxon>Pseudomonadati</taxon>
        <taxon>Pseudomonadota</taxon>
        <taxon>Alphaproteobacteria</taxon>
        <taxon>Rhodobacterales</taxon>
        <taxon>Roseobacteraceae</taxon>
        <taxon>Roseovarius</taxon>
    </lineage>
</organism>
<dbReference type="OrthoDB" id="7067875at2"/>
<protein>
    <submittedName>
        <fullName evidence="2">Uncharacterized protein</fullName>
    </submittedName>
</protein>
<dbReference type="KEGG" id="rid:RIdsm_00322"/>
<name>A0A5P3A5N2_9RHOB</name>
<feature type="transmembrane region" description="Helical" evidence="1">
    <location>
        <begin position="7"/>
        <end position="27"/>
    </location>
</feature>
<accession>A0A5P3A5N2</accession>
<sequence length="226" mass="24790">MRSFSPADQILFGLMNASLLFTIAYWILGFDRQFATGFAIEDGPVEYGTALMLLVSALVLAWQAVRQFRMGQALAGVCLVVYALIFVFGTGEEISWGQRILGLETPDYLMERNYQEEITLHNIVVGGKQLTKTVFGGGLTVAILLYLLALPALYGKSAVVTRLADRLAVPVPLWRHGIMGVGASVVMLVVDIPRQWEVYELVFSLLTVSIFLAPANLAAFGRRTAT</sequence>
<reference evidence="2 3" key="1">
    <citation type="submission" date="2018-08" db="EMBL/GenBank/DDBJ databases">
        <title>Genetic Globetrotter - A new plasmid hitch-hiking vast phylogenetic and geographic distances.</title>
        <authorList>
            <person name="Vollmers J."/>
            <person name="Petersen J."/>
        </authorList>
    </citation>
    <scope>NUCLEOTIDE SEQUENCE [LARGE SCALE GENOMIC DNA]</scope>
    <source>
        <strain evidence="2 3">DSM 26383</strain>
    </source>
</reference>
<proteinExistence type="predicted"/>
<feature type="transmembrane region" description="Helical" evidence="1">
    <location>
        <begin position="167"/>
        <end position="189"/>
    </location>
</feature>
<feature type="transmembrane region" description="Helical" evidence="1">
    <location>
        <begin position="72"/>
        <end position="91"/>
    </location>
</feature>
<evidence type="ECO:0000313" key="2">
    <source>
        <dbReference type="EMBL" id="QEW24542.1"/>
    </source>
</evidence>
<feature type="transmembrane region" description="Helical" evidence="1">
    <location>
        <begin position="47"/>
        <end position="65"/>
    </location>
</feature>
<dbReference type="Proteomes" id="UP000325785">
    <property type="component" value="Chromosome"/>
</dbReference>
<dbReference type="EMBL" id="CP031598">
    <property type="protein sequence ID" value="QEW24542.1"/>
    <property type="molecule type" value="Genomic_DNA"/>
</dbReference>
<feature type="transmembrane region" description="Helical" evidence="1">
    <location>
        <begin position="134"/>
        <end position="155"/>
    </location>
</feature>
<gene>
    <name evidence="2" type="ORF">RIdsm_00322</name>
</gene>
<feature type="transmembrane region" description="Helical" evidence="1">
    <location>
        <begin position="201"/>
        <end position="220"/>
    </location>
</feature>
<keyword evidence="1" id="KW-0812">Transmembrane</keyword>
<dbReference type="RefSeq" id="WP_057816352.1">
    <property type="nucleotide sequence ID" value="NZ_CP031598.1"/>
</dbReference>
<keyword evidence="1" id="KW-0472">Membrane</keyword>
<dbReference type="AlphaFoldDB" id="A0A5P3A5N2"/>